<dbReference type="InterPro" id="IPR034660">
    <property type="entry name" value="DinB/YfiT-like"/>
</dbReference>
<sequence length="186" mass="20861">MMTIDPCRTFRKLARNNALANTRLLGACARLQPGEFEAPRTSFFPSIKATLNHILIVDWFYVDALEGGTLGLSAFDKEEPFATIGTLHKAQSAVDQRLVSVCDTLTADRLASDVTVHRGTQLQIERCDDLLMHLLHHQTHHRGQVHAMLAGTSVKPPQLDEFITANFRDRVDVMQALGWSEAYLRH</sequence>
<accession>A0A1Q8ZPZ1</accession>
<dbReference type="GO" id="GO:0046872">
    <property type="term" value="F:metal ion binding"/>
    <property type="evidence" value="ECO:0007669"/>
    <property type="project" value="UniProtKB-KW"/>
</dbReference>
<comment type="caution">
    <text evidence="4">The sequence shown here is derived from an EMBL/GenBank/DDBJ whole genome shotgun (WGS) entry which is preliminary data.</text>
</comment>
<dbReference type="PANTHER" id="PTHR37302">
    <property type="entry name" value="SLR1116 PROTEIN"/>
    <property type="match status" value="1"/>
</dbReference>
<dbReference type="SUPFAM" id="SSF109854">
    <property type="entry name" value="DinB/YfiT-like putative metalloenzymes"/>
    <property type="match status" value="1"/>
</dbReference>
<evidence type="ECO:0000256" key="1">
    <source>
        <dbReference type="ARBA" id="ARBA00008635"/>
    </source>
</evidence>
<comment type="similarity">
    <text evidence="1">Belongs to the DinB family.</text>
</comment>
<proteinExistence type="inferred from homology"/>
<dbReference type="EMBL" id="MKIM01000027">
    <property type="protein sequence ID" value="OLP44116.1"/>
    <property type="molecule type" value="Genomic_DNA"/>
</dbReference>
<dbReference type="Proteomes" id="UP000186894">
    <property type="component" value="Unassembled WGS sequence"/>
</dbReference>
<dbReference type="Gene3D" id="1.20.120.450">
    <property type="entry name" value="dinb family like domain"/>
    <property type="match status" value="1"/>
</dbReference>
<evidence type="ECO:0000313" key="5">
    <source>
        <dbReference type="Proteomes" id="UP000186894"/>
    </source>
</evidence>
<dbReference type="AlphaFoldDB" id="A0A1Q8ZPZ1"/>
<protein>
    <submittedName>
        <fullName evidence="4">Damage-inducible protein DinB</fullName>
    </submittedName>
</protein>
<dbReference type="STRING" id="1867956.BJF95_06000"/>
<evidence type="ECO:0000313" key="4">
    <source>
        <dbReference type="EMBL" id="OLP44116.1"/>
    </source>
</evidence>
<evidence type="ECO:0000256" key="2">
    <source>
        <dbReference type="ARBA" id="ARBA00022723"/>
    </source>
</evidence>
<keyword evidence="5" id="KW-1185">Reference proteome</keyword>
<dbReference type="RefSeq" id="WP_075639625.1">
    <property type="nucleotide sequence ID" value="NZ_MKIM01000027.1"/>
</dbReference>
<feature type="binding site" evidence="3">
    <location>
        <position position="141"/>
    </location>
    <ligand>
        <name>a divalent metal cation</name>
        <dbReference type="ChEBI" id="CHEBI:60240"/>
    </ligand>
</feature>
<organism evidence="4 5">
    <name type="scientific">Rhizobium oryziradicis</name>
    <dbReference type="NCBI Taxonomy" id="1867956"/>
    <lineage>
        <taxon>Bacteria</taxon>
        <taxon>Pseudomonadati</taxon>
        <taxon>Pseudomonadota</taxon>
        <taxon>Alphaproteobacteria</taxon>
        <taxon>Hyphomicrobiales</taxon>
        <taxon>Rhizobiaceae</taxon>
        <taxon>Rhizobium/Agrobacterium group</taxon>
        <taxon>Rhizobium</taxon>
    </lineage>
</organism>
<dbReference type="InterPro" id="IPR007837">
    <property type="entry name" value="DinB"/>
</dbReference>
<name>A0A1Q8ZPZ1_9HYPH</name>
<reference evidence="4 5" key="1">
    <citation type="submission" date="2016-09" db="EMBL/GenBank/DDBJ databases">
        <title>Rhizobium oryziradicis sp. nov., isolated from the root of rice.</title>
        <authorList>
            <person name="Zhao J."/>
            <person name="Zhang X."/>
        </authorList>
    </citation>
    <scope>NUCLEOTIDE SEQUENCE [LARGE SCALE GENOMIC DNA]</scope>
    <source>
        <strain evidence="4 5">N19</strain>
    </source>
</reference>
<feature type="binding site" evidence="3">
    <location>
        <position position="137"/>
    </location>
    <ligand>
        <name>a divalent metal cation</name>
        <dbReference type="ChEBI" id="CHEBI:60240"/>
    </ligand>
</feature>
<feature type="binding site" evidence="3">
    <location>
        <position position="53"/>
    </location>
    <ligand>
        <name>a divalent metal cation</name>
        <dbReference type="ChEBI" id="CHEBI:60240"/>
    </ligand>
</feature>
<dbReference type="PANTHER" id="PTHR37302:SF3">
    <property type="entry name" value="DAMAGE-INDUCIBLE PROTEIN DINB"/>
    <property type="match status" value="1"/>
</dbReference>
<evidence type="ECO:0000256" key="3">
    <source>
        <dbReference type="PIRSR" id="PIRSR607837-1"/>
    </source>
</evidence>
<keyword evidence="2 3" id="KW-0479">Metal-binding</keyword>
<dbReference type="OrthoDB" id="9807509at2"/>
<dbReference type="Pfam" id="PF05163">
    <property type="entry name" value="DinB"/>
    <property type="match status" value="1"/>
</dbReference>
<gene>
    <name evidence="4" type="ORF">BJF95_06000</name>
</gene>